<dbReference type="AlphaFoldDB" id="A0A813ALD0"/>
<dbReference type="EMBL" id="CAJNJA010059765">
    <property type="protein sequence ID" value="CAE7868722.1"/>
    <property type="molecule type" value="Genomic_DNA"/>
</dbReference>
<comment type="caution">
    <text evidence="1">The sequence shown here is derived from an EMBL/GenBank/DDBJ whole genome shotgun (WGS) entry which is preliminary data.</text>
</comment>
<dbReference type="Proteomes" id="UP000601435">
    <property type="component" value="Unassembled WGS sequence"/>
</dbReference>
<feature type="non-terminal residue" evidence="1">
    <location>
        <position position="1"/>
    </location>
</feature>
<proteinExistence type="predicted"/>
<evidence type="ECO:0000313" key="2">
    <source>
        <dbReference type="Proteomes" id="UP000601435"/>
    </source>
</evidence>
<evidence type="ECO:0000313" key="1">
    <source>
        <dbReference type="EMBL" id="CAE7868722.1"/>
    </source>
</evidence>
<gene>
    <name evidence="1" type="ORF">SNEC2469_LOCUS27946</name>
</gene>
<sequence length="183" mass="19681">TEMKSASTALSSVHLNGADYLPAVARPWDPFSIIIARSLVSVRMTGICKNCLEKTSGHTFRCCCGHELTIDGTLWMIGAYNSVLNALDFITGAKPAGAEGYTAMPSQSQEHYVPNPLLEPPSTSKAVLPQHRTLCPATTKEMFPPIAPLPAPHLLGHRRCASLVGDVFKTYLPGEMSCSPTAR</sequence>
<dbReference type="OrthoDB" id="424504at2759"/>
<accession>A0A813ALD0</accession>
<reference evidence="1" key="1">
    <citation type="submission" date="2021-02" db="EMBL/GenBank/DDBJ databases">
        <authorList>
            <person name="Dougan E. K."/>
            <person name="Rhodes N."/>
            <person name="Thang M."/>
            <person name="Chan C."/>
        </authorList>
    </citation>
    <scope>NUCLEOTIDE SEQUENCE</scope>
</reference>
<protein>
    <submittedName>
        <fullName evidence="1">Uncharacterized protein</fullName>
    </submittedName>
</protein>
<keyword evidence="2" id="KW-1185">Reference proteome</keyword>
<name>A0A813ALD0_9DINO</name>
<organism evidence="1 2">
    <name type="scientific">Symbiodinium necroappetens</name>
    <dbReference type="NCBI Taxonomy" id="1628268"/>
    <lineage>
        <taxon>Eukaryota</taxon>
        <taxon>Sar</taxon>
        <taxon>Alveolata</taxon>
        <taxon>Dinophyceae</taxon>
        <taxon>Suessiales</taxon>
        <taxon>Symbiodiniaceae</taxon>
        <taxon>Symbiodinium</taxon>
    </lineage>
</organism>